<dbReference type="Proteomes" id="UP000244005">
    <property type="component" value="Unassembled WGS sequence"/>
</dbReference>
<organism evidence="1 2">
    <name type="scientific">Marchantia polymorpha</name>
    <name type="common">Common liverwort</name>
    <name type="synonym">Marchantia aquatica</name>
    <dbReference type="NCBI Taxonomy" id="3197"/>
    <lineage>
        <taxon>Eukaryota</taxon>
        <taxon>Viridiplantae</taxon>
        <taxon>Streptophyta</taxon>
        <taxon>Embryophyta</taxon>
        <taxon>Marchantiophyta</taxon>
        <taxon>Marchantiopsida</taxon>
        <taxon>Marchantiidae</taxon>
        <taxon>Marchantiales</taxon>
        <taxon>Marchantiaceae</taxon>
        <taxon>Marchantia</taxon>
    </lineage>
</organism>
<reference evidence="2" key="1">
    <citation type="journal article" date="2017" name="Cell">
        <title>Insights into land plant evolution garnered from the Marchantia polymorpha genome.</title>
        <authorList>
            <person name="Bowman J.L."/>
            <person name="Kohchi T."/>
            <person name="Yamato K.T."/>
            <person name="Jenkins J."/>
            <person name="Shu S."/>
            <person name="Ishizaki K."/>
            <person name="Yamaoka S."/>
            <person name="Nishihama R."/>
            <person name="Nakamura Y."/>
            <person name="Berger F."/>
            <person name="Adam C."/>
            <person name="Aki S.S."/>
            <person name="Althoff F."/>
            <person name="Araki T."/>
            <person name="Arteaga-Vazquez M.A."/>
            <person name="Balasubrmanian S."/>
            <person name="Barry K."/>
            <person name="Bauer D."/>
            <person name="Boehm C.R."/>
            <person name="Briginshaw L."/>
            <person name="Caballero-Perez J."/>
            <person name="Catarino B."/>
            <person name="Chen F."/>
            <person name="Chiyoda S."/>
            <person name="Chovatia M."/>
            <person name="Davies K.M."/>
            <person name="Delmans M."/>
            <person name="Demura T."/>
            <person name="Dierschke T."/>
            <person name="Dolan L."/>
            <person name="Dorantes-Acosta A.E."/>
            <person name="Eklund D.M."/>
            <person name="Florent S.N."/>
            <person name="Flores-Sandoval E."/>
            <person name="Fujiyama A."/>
            <person name="Fukuzawa H."/>
            <person name="Galik B."/>
            <person name="Grimanelli D."/>
            <person name="Grimwood J."/>
            <person name="Grossniklaus U."/>
            <person name="Hamada T."/>
            <person name="Haseloff J."/>
            <person name="Hetherington A.J."/>
            <person name="Higo A."/>
            <person name="Hirakawa Y."/>
            <person name="Hundley H.N."/>
            <person name="Ikeda Y."/>
            <person name="Inoue K."/>
            <person name="Inoue S.I."/>
            <person name="Ishida S."/>
            <person name="Jia Q."/>
            <person name="Kakita M."/>
            <person name="Kanazawa T."/>
            <person name="Kawai Y."/>
            <person name="Kawashima T."/>
            <person name="Kennedy M."/>
            <person name="Kinose K."/>
            <person name="Kinoshita T."/>
            <person name="Kohara Y."/>
            <person name="Koide E."/>
            <person name="Komatsu K."/>
            <person name="Kopischke S."/>
            <person name="Kubo M."/>
            <person name="Kyozuka J."/>
            <person name="Lagercrantz U."/>
            <person name="Lin S.S."/>
            <person name="Lindquist E."/>
            <person name="Lipzen A.M."/>
            <person name="Lu C.W."/>
            <person name="De Luna E."/>
            <person name="Martienssen R.A."/>
            <person name="Minamino N."/>
            <person name="Mizutani M."/>
            <person name="Mizutani M."/>
            <person name="Mochizuki N."/>
            <person name="Monte I."/>
            <person name="Mosher R."/>
            <person name="Nagasaki H."/>
            <person name="Nakagami H."/>
            <person name="Naramoto S."/>
            <person name="Nishitani K."/>
            <person name="Ohtani M."/>
            <person name="Okamoto T."/>
            <person name="Okumura M."/>
            <person name="Phillips J."/>
            <person name="Pollak B."/>
            <person name="Reinders A."/>
            <person name="Rovekamp M."/>
            <person name="Sano R."/>
            <person name="Sawa S."/>
            <person name="Schmid M.W."/>
            <person name="Shirakawa M."/>
            <person name="Solano R."/>
            <person name="Spunde A."/>
            <person name="Suetsugu N."/>
            <person name="Sugano S."/>
            <person name="Sugiyama A."/>
            <person name="Sun R."/>
            <person name="Suzuki Y."/>
            <person name="Takenaka M."/>
            <person name="Takezawa D."/>
            <person name="Tomogane H."/>
            <person name="Tsuzuki M."/>
            <person name="Ueda T."/>
            <person name="Umeda M."/>
            <person name="Ward J.M."/>
            <person name="Watanabe Y."/>
            <person name="Yazaki K."/>
            <person name="Yokoyama R."/>
            <person name="Yoshitake Y."/>
            <person name="Yotsui I."/>
            <person name="Zachgo S."/>
            <person name="Schmutz J."/>
        </authorList>
    </citation>
    <scope>NUCLEOTIDE SEQUENCE [LARGE SCALE GENOMIC DNA]</scope>
    <source>
        <strain evidence="2">Tak-1</strain>
    </source>
</reference>
<protein>
    <submittedName>
        <fullName evidence="1">Uncharacterized protein</fullName>
    </submittedName>
</protein>
<dbReference type="AlphaFoldDB" id="A0A2R6WQH7"/>
<keyword evidence="2" id="KW-1185">Reference proteome</keyword>
<gene>
    <name evidence="1" type="ORF">MARPO_0066s0054</name>
</gene>
<name>A0A2R6WQH7_MARPO</name>
<dbReference type="Gramene" id="Mp4g00890.1">
    <property type="protein sequence ID" value="Mp4g00890.1.cds1"/>
    <property type="gene ID" value="Mp4g00890"/>
</dbReference>
<sequence>MFPRPVGELLAGSSKFAVIFTAFQICPTPCPHRFPRRRSRIASETTAWRHEQPCSMLEVLSGQAQMTTGNCRQESTSQQLKPSVE</sequence>
<evidence type="ECO:0000313" key="1">
    <source>
        <dbReference type="EMBL" id="PTQ36096.1"/>
    </source>
</evidence>
<evidence type="ECO:0000313" key="2">
    <source>
        <dbReference type="Proteomes" id="UP000244005"/>
    </source>
</evidence>
<dbReference type="EMBL" id="KZ772738">
    <property type="protein sequence ID" value="PTQ36096.1"/>
    <property type="molecule type" value="Genomic_DNA"/>
</dbReference>
<accession>A0A2R6WQH7</accession>
<proteinExistence type="predicted"/>